<dbReference type="GO" id="GO:0005737">
    <property type="term" value="C:cytoplasm"/>
    <property type="evidence" value="ECO:0007669"/>
    <property type="project" value="TreeGrafter"/>
</dbReference>
<name>A0AAV6Z0W0_ENGPU</name>
<evidence type="ECO:0000313" key="2">
    <source>
        <dbReference type="EMBL" id="KAG8539608.1"/>
    </source>
</evidence>
<organism evidence="2 3">
    <name type="scientific">Engystomops pustulosus</name>
    <name type="common">Tungara frog</name>
    <name type="synonym">Physalaemus pustulosus</name>
    <dbReference type="NCBI Taxonomy" id="76066"/>
    <lineage>
        <taxon>Eukaryota</taxon>
        <taxon>Metazoa</taxon>
        <taxon>Chordata</taxon>
        <taxon>Craniata</taxon>
        <taxon>Vertebrata</taxon>
        <taxon>Euteleostomi</taxon>
        <taxon>Amphibia</taxon>
        <taxon>Batrachia</taxon>
        <taxon>Anura</taxon>
        <taxon>Neobatrachia</taxon>
        <taxon>Hyloidea</taxon>
        <taxon>Leptodactylidae</taxon>
        <taxon>Leiuperinae</taxon>
        <taxon>Engystomops</taxon>
    </lineage>
</organism>
<dbReference type="SUPFAM" id="SSF48452">
    <property type="entry name" value="TPR-like"/>
    <property type="match status" value="1"/>
</dbReference>
<dbReference type="EMBL" id="WNYA01013907">
    <property type="protein sequence ID" value="KAG8539608.1"/>
    <property type="molecule type" value="Genomic_DNA"/>
</dbReference>
<dbReference type="Gene3D" id="1.25.40.10">
    <property type="entry name" value="Tetratricopeptide repeat domain"/>
    <property type="match status" value="1"/>
</dbReference>
<feature type="region of interest" description="Disordered" evidence="1">
    <location>
        <begin position="1"/>
        <end position="98"/>
    </location>
</feature>
<gene>
    <name evidence="2" type="ORF">GDO81_020649</name>
</gene>
<accession>A0AAV6Z0W0</accession>
<dbReference type="PANTHER" id="PTHR16155">
    <property type="entry name" value="DED DOMAIN-CONTAINING PROTEIN"/>
    <property type="match status" value="1"/>
</dbReference>
<feature type="compositionally biased region" description="Polar residues" evidence="1">
    <location>
        <begin position="51"/>
        <end position="60"/>
    </location>
</feature>
<evidence type="ECO:0000313" key="3">
    <source>
        <dbReference type="Proteomes" id="UP000824782"/>
    </source>
</evidence>
<proteinExistence type="predicted"/>
<protein>
    <recommendedName>
        <fullName evidence="4">Sterile alpha motif domain-containing protein 9-like</fullName>
    </recommendedName>
</protein>
<reference evidence="2" key="1">
    <citation type="thesis" date="2020" institute="ProQuest LLC" country="789 East Eisenhower Parkway, Ann Arbor, MI, USA">
        <title>Comparative Genomics and Chromosome Evolution.</title>
        <authorList>
            <person name="Mudd A.B."/>
        </authorList>
    </citation>
    <scope>NUCLEOTIDE SEQUENCE</scope>
    <source>
        <strain evidence="2">237g6f4</strain>
        <tissue evidence="2">Blood</tissue>
    </source>
</reference>
<evidence type="ECO:0008006" key="4">
    <source>
        <dbReference type="Google" id="ProtNLM"/>
    </source>
</evidence>
<dbReference type="PANTHER" id="PTHR16155:SF3">
    <property type="entry name" value="STERILE ALPHA MOTIF DOMAIN-CONTAINING PROTEIN 9-LIKE"/>
    <property type="match status" value="1"/>
</dbReference>
<evidence type="ECO:0000256" key="1">
    <source>
        <dbReference type="SAM" id="MobiDB-lite"/>
    </source>
</evidence>
<comment type="caution">
    <text evidence="2">The sequence shown here is derived from an EMBL/GenBank/DDBJ whole genome shotgun (WGS) entry which is preliminary data.</text>
</comment>
<sequence>MKQGQIQLLIEERNDLVRKQKAAPSPPRDNRKPIKPPMPEASASDDVGDQAKQTSGTTVQPAEPEIEKERLPAKESSSIATSQRDDQNVASPCETDKYRDMQDLGSKFRPFDKEVGDFKYVRGHVLPPESGVEDLITPCHEFKSLVTASRLDRTKLQAKFASEVIKFASACLNVRTNGTIHFGVMDSKEDKQWRHGQIMGIPVKEPDVYVDALDYIEKTFPVEHEVARFCIRTPKFIKVGGKDSKDQRFVVEVDVVPDSDLVKDRVFQVTLPKYNEKSNKVSYEKKTYYRRIGAKSEPVPEDDVVRFIQKLNSLDEAREKAEQNVTCDGSSLEDLGRKISVLLTDGKKYMSDSLRYILVTNRCTESQRMHINFLTRMNVLCVLDFDPDSDLNGLCSKYKEHHAINNHSLKSYANEDRVSTGDLKKNLSLFNQTSWVFCNGRSSYRGEDEPCDESTWVRTKKKLLKKAITFICDEILPKGYFIVVFLLLSAPEKPIIDTFHEFYTELNGMEYILCIAENKEDYEKWANQAKASCKMETLNQRSIVGMQLSHIDATVQSLLPQSSSIRQLSVSTKGVCTLTTPDEERMHSLQVLCTNECDNTNLEDLSKEQIEEIETTFYRGGKVTWKHFWLAEQGKCEAFIEREACTDVQRILNDILYENRVRLPVTRIKIVHQPGSGGSTVARQILWKKRRDLRCAVMKSSFPVMTVCQHAVNLREYEEKDIHLCLPVLLLIEDCDNEYIDDLRDELTKVMVSKRIAPAKLCFILLSCKRANAPENLLRFSALETVTITHKLRKEEKMKFTKKAEKLQKKFSPESIITFILMSQEFVEEYVTNFVHNVMADIDHSSNVTRLIRYVALLKCYVENSYISVSHCEAFMGLDAHTPDQSALREYNFNNCLSEQAKLIFIKRVDPITCITCIHIIHPHVAKEILKQLPDNPQSQIAMSLLQEDVLFRHRFGRDEFLGFVRDLISRRRKISRGDSVDTFLSPLIEQICETENNQEKAINLLKVAYERFDKDPFLAQQLARLHYKYKKFDAAIHWAETAKSQLPNDSFILDTEGQVYKNLFSFLLEKSNNVVPLEEVPVFIEHALKAMQCFQAAQRAAKGETETMNNAGYFGEVEVGCRLLKLLSTLEIFPQNENDKSHELLRYLLSDYIPEVIKKPWSKFHMRLKGLHRNIFNALEWISEDLSYFQTDKIDDNEEKRKGEEQVYSPRTWLLHKIKVFSKFFRSQLLPSSDDNEDEEVKNSINKLIQKMNIYGLGGGSTSTILSLLPDHKKLSNIVDLYTRCSADLDDIDLISYIMSHIALACVAPNSTKLLTFQDLRERSKRYQNPRKSFPASAYLLLMLLYWKDDIIDREPDAKKDQILSSALQNARRLHQNRIKDVPVRKKRSNVLFFLGHGHGLYKLLHRSKVEKQMEGPVNEWRLKLDDGEVSRLESGQKLLRTVPGFAENGKIYVTGHCKKEKIEIVPINNSSVPYGNENVTFYLGFTYAGLVAYNIKVQD</sequence>
<keyword evidence="3" id="KW-1185">Reference proteome</keyword>
<dbReference type="Proteomes" id="UP000824782">
    <property type="component" value="Unassembled WGS sequence"/>
</dbReference>
<dbReference type="InterPro" id="IPR011990">
    <property type="entry name" value="TPR-like_helical_dom_sf"/>
</dbReference>